<dbReference type="AlphaFoldDB" id="A0AAN7L6S2"/>
<evidence type="ECO:0000313" key="8">
    <source>
        <dbReference type="Proteomes" id="UP001346149"/>
    </source>
</evidence>
<dbReference type="FunFam" id="2.170.150.80:FF:000006">
    <property type="entry name" value="NAC domain-containing protein 100-like"/>
    <property type="match status" value="1"/>
</dbReference>
<reference evidence="7 8" key="1">
    <citation type="journal article" date="2023" name="Hortic Res">
        <title>Pangenome of water caltrop reveals structural variations and asymmetric subgenome divergence after allopolyploidization.</title>
        <authorList>
            <person name="Zhang X."/>
            <person name="Chen Y."/>
            <person name="Wang L."/>
            <person name="Yuan Y."/>
            <person name="Fang M."/>
            <person name="Shi L."/>
            <person name="Lu R."/>
            <person name="Comes H.P."/>
            <person name="Ma Y."/>
            <person name="Chen Y."/>
            <person name="Huang G."/>
            <person name="Zhou Y."/>
            <person name="Zheng Z."/>
            <person name="Qiu Y."/>
        </authorList>
    </citation>
    <scope>NUCLEOTIDE SEQUENCE [LARGE SCALE GENOMIC DNA]</scope>
    <source>
        <strain evidence="7">F231</strain>
    </source>
</reference>
<dbReference type="GO" id="GO:0000976">
    <property type="term" value="F:transcription cis-regulatory region binding"/>
    <property type="evidence" value="ECO:0007669"/>
    <property type="project" value="UniProtKB-ARBA"/>
</dbReference>
<accession>A0AAN7L6S2</accession>
<evidence type="ECO:0000256" key="5">
    <source>
        <dbReference type="SAM" id="MobiDB-lite"/>
    </source>
</evidence>
<evidence type="ECO:0000259" key="6">
    <source>
        <dbReference type="PROSITE" id="PS51005"/>
    </source>
</evidence>
<dbReference type="Pfam" id="PF02365">
    <property type="entry name" value="NAM"/>
    <property type="match status" value="1"/>
</dbReference>
<dbReference type="Gene3D" id="2.170.150.80">
    <property type="entry name" value="NAC domain"/>
    <property type="match status" value="1"/>
</dbReference>
<dbReference type="Proteomes" id="UP001346149">
    <property type="component" value="Unassembled WGS sequence"/>
</dbReference>
<comment type="caution">
    <text evidence="7">The sequence shown here is derived from an EMBL/GenBank/DDBJ whole genome shotgun (WGS) entry which is preliminary data.</text>
</comment>
<dbReference type="PANTHER" id="PTHR31744">
    <property type="entry name" value="PROTEIN CUP-SHAPED COTYLEDON 2-RELATED"/>
    <property type="match status" value="1"/>
</dbReference>
<name>A0AAN7L6S2_TRANT</name>
<keyword evidence="1" id="KW-0805">Transcription regulation</keyword>
<keyword evidence="2" id="KW-0238">DNA-binding</keyword>
<dbReference type="GO" id="GO:0006355">
    <property type="term" value="P:regulation of DNA-templated transcription"/>
    <property type="evidence" value="ECO:0007669"/>
    <property type="project" value="InterPro"/>
</dbReference>
<feature type="domain" description="NAC" evidence="6">
    <location>
        <begin position="16"/>
        <end position="171"/>
    </location>
</feature>
<evidence type="ECO:0000256" key="1">
    <source>
        <dbReference type="ARBA" id="ARBA00023015"/>
    </source>
</evidence>
<sequence length="235" mass="27084">MEKVAEVGKDEDQIELPPEFRFHPTDEELITHYLLKKVMEVNFSTKAIGEADLNKSEPWELPAMAKMGENPWYFFFTKDMKYRTGTRTNRATKKGYWKETGKGKKIRRERSLIGMKKTLVSYRGRAPNGEKTKTNWVMHEYRLDSKLSHRILPNTEKGTGKRRIILWLTNTNPFVLPPSEPATATPHQRRTVSAAINPQDGDGDHHIRASDKVHPHPKRSRAVMERRIGPTGDVP</sequence>
<dbReference type="SUPFAM" id="SSF101941">
    <property type="entry name" value="NAC domain"/>
    <property type="match status" value="1"/>
</dbReference>
<protein>
    <recommendedName>
        <fullName evidence="6">NAC domain-containing protein</fullName>
    </recommendedName>
</protein>
<evidence type="ECO:0000256" key="2">
    <source>
        <dbReference type="ARBA" id="ARBA00023125"/>
    </source>
</evidence>
<keyword evidence="4" id="KW-0539">Nucleus</keyword>
<gene>
    <name evidence="7" type="ORF">SAY86_006147</name>
</gene>
<keyword evidence="8" id="KW-1185">Reference proteome</keyword>
<dbReference type="PROSITE" id="PS51005">
    <property type="entry name" value="NAC"/>
    <property type="match status" value="1"/>
</dbReference>
<proteinExistence type="predicted"/>
<organism evidence="7 8">
    <name type="scientific">Trapa natans</name>
    <name type="common">Water chestnut</name>
    <dbReference type="NCBI Taxonomy" id="22666"/>
    <lineage>
        <taxon>Eukaryota</taxon>
        <taxon>Viridiplantae</taxon>
        <taxon>Streptophyta</taxon>
        <taxon>Embryophyta</taxon>
        <taxon>Tracheophyta</taxon>
        <taxon>Spermatophyta</taxon>
        <taxon>Magnoliopsida</taxon>
        <taxon>eudicotyledons</taxon>
        <taxon>Gunneridae</taxon>
        <taxon>Pentapetalae</taxon>
        <taxon>rosids</taxon>
        <taxon>malvids</taxon>
        <taxon>Myrtales</taxon>
        <taxon>Lythraceae</taxon>
        <taxon>Trapa</taxon>
    </lineage>
</organism>
<feature type="compositionally biased region" description="Basic and acidic residues" evidence="5">
    <location>
        <begin position="202"/>
        <end position="214"/>
    </location>
</feature>
<keyword evidence="3" id="KW-0804">Transcription</keyword>
<dbReference type="EMBL" id="JAXQNO010000017">
    <property type="protein sequence ID" value="KAK4778619.1"/>
    <property type="molecule type" value="Genomic_DNA"/>
</dbReference>
<dbReference type="InterPro" id="IPR036093">
    <property type="entry name" value="NAC_dom_sf"/>
</dbReference>
<dbReference type="InterPro" id="IPR003441">
    <property type="entry name" value="NAC-dom"/>
</dbReference>
<feature type="region of interest" description="Disordered" evidence="5">
    <location>
        <begin position="177"/>
        <end position="235"/>
    </location>
</feature>
<evidence type="ECO:0000256" key="4">
    <source>
        <dbReference type="ARBA" id="ARBA00023242"/>
    </source>
</evidence>
<evidence type="ECO:0000256" key="3">
    <source>
        <dbReference type="ARBA" id="ARBA00023163"/>
    </source>
</evidence>
<dbReference type="PANTHER" id="PTHR31744:SF104">
    <property type="entry name" value="NAC DOMAIN-CONTAINING PROTEIN 100"/>
    <property type="match status" value="1"/>
</dbReference>
<evidence type="ECO:0000313" key="7">
    <source>
        <dbReference type="EMBL" id="KAK4778619.1"/>
    </source>
</evidence>